<organism evidence="3 4">
    <name type="scientific">Stephania cephalantha</name>
    <dbReference type="NCBI Taxonomy" id="152367"/>
    <lineage>
        <taxon>Eukaryota</taxon>
        <taxon>Viridiplantae</taxon>
        <taxon>Streptophyta</taxon>
        <taxon>Embryophyta</taxon>
        <taxon>Tracheophyta</taxon>
        <taxon>Spermatophyta</taxon>
        <taxon>Magnoliopsida</taxon>
        <taxon>Ranunculales</taxon>
        <taxon>Menispermaceae</taxon>
        <taxon>Menispermoideae</taxon>
        <taxon>Cissampelideae</taxon>
        <taxon>Stephania</taxon>
    </lineage>
</organism>
<proteinExistence type="predicted"/>
<evidence type="ECO:0000256" key="2">
    <source>
        <dbReference type="SAM" id="MobiDB-lite"/>
    </source>
</evidence>
<comment type="caution">
    <text evidence="3">The sequence shown here is derived from an EMBL/GenBank/DDBJ whole genome shotgun (WGS) entry which is preliminary data.</text>
</comment>
<feature type="region of interest" description="Disordered" evidence="2">
    <location>
        <begin position="1"/>
        <end position="22"/>
    </location>
</feature>
<sequence>MAIRPRKSLPEEGLPCPKLTRGNVEDSKITRKEAQGIGMEVFQAENLGNHGVELTLKEDSLPRIPLPTSEERNGKGHFSQVKSIKKRLQAIEENLENVKVVIQRTSASLQTEVCAMTRNKCNMLKEEILNLFSQTMHKVEDRFGTRIWHNYCMVEMCVASDRFKSTRPRSEREACVQMKAQLSG</sequence>
<keyword evidence="4" id="KW-1185">Reference proteome</keyword>
<evidence type="ECO:0000256" key="1">
    <source>
        <dbReference type="SAM" id="Coils"/>
    </source>
</evidence>
<dbReference type="AlphaFoldDB" id="A0AAP0EL41"/>
<dbReference type="Proteomes" id="UP001419268">
    <property type="component" value="Unassembled WGS sequence"/>
</dbReference>
<name>A0AAP0EL41_9MAGN</name>
<protein>
    <submittedName>
        <fullName evidence="3">Uncharacterized protein</fullName>
    </submittedName>
</protein>
<dbReference type="EMBL" id="JBBNAG010000011">
    <property type="protein sequence ID" value="KAK9094160.1"/>
    <property type="molecule type" value="Genomic_DNA"/>
</dbReference>
<accession>A0AAP0EL41</accession>
<feature type="coiled-coil region" evidence="1">
    <location>
        <begin position="81"/>
        <end position="108"/>
    </location>
</feature>
<evidence type="ECO:0000313" key="4">
    <source>
        <dbReference type="Proteomes" id="UP001419268"/>
    </source>
</evidence>
<evidence type="ECO:0000313" key="3">
    <source>
        <dbReference type="EMBL" id="KAK9094160.1"/>
    </source>
</evidence>
<reference evidence="3 4" key="1">
    <citation type="submission" date="2024-01" db="EMBL/GenBank/DDBJ databases">
        <title>Genome assemblies of Stephania.</title>
        <authorList>
            <person name="Yang L."/>
        </authorList>
    </citation>
    <scope>NUCLEOTIDE SEQUENCE [LARGE SCALE GENOMIC DNA]</scope>
    <source>
        <strain evidence="3">JXDWG</strain>
        <tissue evidence="3">Leaf</tissue>
    </source>
</reference>
<keyword evidence="1" id="KW-0175">Coiled coil</keyword>
<gene>
    <name evidence="3" type="ORF">Scep_025629</name>
</gene>